<dbReference type="Gene3D" id="3.30.70.1070">
    <property type="entry name" value="Sporulation related repeat"/>
    <property type="match status" value="1"/>
</dbReference>
<feature type="transmembrane region" description="Helical" evidence="2">
    <location>
        <begin position="179"/>
        <end position="202"/>
    </location>
</feature>
<dbReference type="InterPro" id="IPR007730">
    <property type="entry name" value="SPOR-like_dom"/>
</dbReference>
<keyword evidence="2" id="KW-1133">Transmembrane helix</keyword>
<dbReference type="AlphaFoldDB" id="A0A4V2ZXN4"/>
<sequence length="387" mass="42076">MAISSATINCIWGNGAVSEMGNRDDDHTQWRQGDEDQPHNDSLFSDFDDDEFEDSDRDSDFAAIYTEVEEEPELPAEDNTWELIGSTWELVEESPEEDAAADIRERWDEAGEFGSEEPDLWNARPNPPGAFDDEPPDAEDTLAMAAIDSEDLDDPTGEAWEEFEDDEELEEEGGAELSISLGMIVVAVVALVLMGAGGYGVIEQRAGMQEEIRELQAKLATAAPPHEVAAARLAAEEATERSTRLEQQVEQLARENRSLEAIVSGLEKQLTAQQEAIKKAPPPAKAAPAATVKPAPAKPATGGSSPATAGSWFVNFSSYTLRSTAESWVNKLQPGKGRVIVTSGDSNGRTIYRVRVVDLPDKASAEAIARSLEQQYDLPKLWVGRSG</sequence>
<dbReference type="InterPro" id="IPR036680">
    <property type="entry name" value="SPOR-like_sf"/>
</dbReference>
<keyword evidence="2" id="KW-0812">Transmembrane</keyword>
<dbReference type="Proteomes" id="UP000295554">
    <property type="component" value="Unassembled WGS sequence"/>
</dbReference>
<dbReference type="GO" id="GO:0042834">
    <property type="term" value="F:peptidoglycan binding"/>
    <property type="evidence" value="ECO:0007669"/>
    <property type="project" value="InterPro"/>
</dbReference>
<dbReference type="SUPFAM" id="SSF110997">
    <property type="entry name" value="Sporulation related repeat"/>
    <property type="match status" value="1"/>
</dbReference>
<keyword evidence="2" id="KW-0472">Membrane</keyword>
<evidence type="ECO:0000256" key="2">
    <source>
        <dbReference type="SAM" id="Phobius"/>
    </source>
</evidence>
<reference evidence="4 5" key="1">
    <citation type="submission" date="2019-03" db="EMBL/GenBank/DDBJ databases">
        <title>Seongchinamella monodicae gen. nov., sp. nov., a novel member of the Gammaproteobacteria isolated from a tidal mudflat of beach.</title>
        <authorList>
            <person name="Yang H.G."/>
            <person name="Kang J.W."/>
            <person name="Lee S.D."/>
        </authorList>
    </citation>
    <scope>NUCLEOTIDE SEQUENCE [LARGE SCALE GENOMIC DNA]</scope>
    <source>
        <strain evidence="4 5">GH4-78</strain>
    </source>
</reference>
<feature type="domain" description="SPOR" evidence="3">
    <location>
        <begin position="306"/>
        <end position="385"/>
    </location>
</feature>
<name>A0A4V2ZXN4_9GAMM</name>
<feature type="region of interest" description="Disordered" evidence="1">
    <location>
        <begin position="16"/>
        <end position="56"/>
    </location>
</feature>
<comment type="caution">
    <text evidence="4">The sequence shown here is derived from an EMBL/GenBank/DDBJ whole genome shotgun (WGS) entry which is preliminary data.</text>
</comment>
<evidence type="ECO:0000313" key="4">
    <source>
        <dbReference type="EMBL" id="TDG15725.1"/>
    </source>
</evidence>
<evidence type="ECO:0000256" key="1">
    <source>
        <dbReference type="SAM" id="MobiDB-lite"/>
    </source>
</evidence>
<feature type="region of interest" description="Disordered" evidence="1">
    <location>
        <begin position="273"/>
        <end position="307"/>
    </location>
</feature>
<evidence type="ECO:0000259" key="3">
    <source>
        <dbReference type="PROSITE" id="PS51724"/>
    </source>
</evidence>
<dbReference type="PROSITE" id="PS51724">
    <property type="entry name" value="SPOR"/>
    <property type="match status" value="1"/>
</dbReference>
<organism evidence="4 5">
    <name type="scientific">Seongchinamella unica</name>
    <dbReference type="NCBI Taxonomy" id="2547392"/>
    <lineage>
        <taxon>Bacteria</taxon>
        <taxon>Pseudomonadati</taxon>
        <taxon>Pseudomonadota</taxon>
        <taxon>Gammaproteobacteria</taxon>
        <taxon>Cellvibrionales</taxon>
        <taxon>Halieaceae</taxon>
        <taxon>Seongchinamella</taxon>
    </lineage>
</organism>
<evidence type="ECO:0000313" key="5">
    <source>
        <dbReference type="Proteomes" id="UP000295554"/>
    </source>
</evidence>
<proteinExistence type="predicted"/>
<dbReference type="Pfam" id="PF05036">
    <property type="entry name" value="SPOR"/>
    <property type="match status" value="1"/>
</dbReference>
<keyword evidence="5" id="KW-1185">Reference proteome</keyword>
<dbReference type="OrthoDB" id="5740403at2"/>
<dbReference type="EMBL" id="SMSE01000001">
    <property type="protein sequence ID" value="TDG15725.1"/>
    <property type="molecule type" value="Genomic_DNA"/>
</dbReference>
<gene>
    <name evidence="4" type="ORF">E2F43_05735</name>
</gene>
<feature type="compositionally biased region" description="Low complexity" evidence="1">
    <location>
        <begin position="286"/>
        <end position="300"/>
    </location>
</feature>
<accession>A0A4V2ZXN4</accession>
<protein>
    <submittedName>
        <fullName evidence="4">SPOR domain-containing protein</fullName>
    </submittedName>
</protein>
<feature type="compositionally biased region" description="Basic and acidic residues" evidence="1">
    <location>
        <begin position="21"/>
        <end position="39"/>
    </location>
</feature>
<feature type="compositionally biased region" description="Acidic residues" evidence="1">
    <location>
        <begin position="46"/>
        <end position="56"/>
    </location>
</feature>